<dbReference type="Proteomes" id="UP000234323">
    <property type="component" value="Unassembled WGS sequence"/>
</dbReference>
<gene>
    <name evidence="1" type="ORF">RhiirA4_480003</name>
</gene>
<dbReference type="VEuPathDB" id="FungiDB:RhiirA1_396913"/>
<dbReference type="AlphaFoldDB" id="A0A2I1HH94"/>
<name>A0A2I1HH94_9GLOM</name>
<dbReference type="EMBL" id="LLXI01002920">
    <property type="protein sequence ID" value="PKY58251.1"/>
    <property type="molecule type" value="Genomic_DNA"/>
</dbReference>
<evidence type="ECO:0000313" key="2">
    <source>
        <dbReference type="Proteomes" id="UP000234323"/>
    </source>
</evidence>
<keyword evidence="2" id="KW-1185">Reference proteome</keyword>
<organism evidence="1 2">
    <name type="scientific">Rhizophagus irregularis</name>
    <dbReference type="NCBI Taxonomy" id="588596"/>
    <lineage>
        <taxon>Eukaryota</taxon>
        <taxon>Fungi</taxon>
        <taxon>Fungi incertae sedis</taxon>
        <taxon>Mucoromycota</taxon>
        <taxon>Glomeromycotina</taxon>
        <taxon>Glomeromycetes</taxon>
        <taxon>Glomerales</taxon>
        <taxon>Glomeraceae</taxon>
        <taxon>Rhizophagus</taxon>
    </lineage>
</organism>
<comment type="caution">
    <text evidence="1">The sequence shown here is derived from an EMBL/GenBank/DDBJ whole genome shotgun (WGS) entry which is preliminary data.</text>
</comment>
<sequence length="178" mass="20748">MATITELVNAIKGYVDNPTIGREILANQIKRAIRQICRKENNLHQDLVYLAEGAMDRDIGNLQQLRINAKNLPYKYCISEIPYNQNRLYEQYEKWKNKICNAWQNILNLQAQILALQNNASNQINMTLLVRFIISEFHDGEQNHDDFVDQFVIYINLANINNNTRIVNILDQAIKEEA</sequence>
<protein>
    <submittedName>
        <fullName evidence="1">Uncharacterized protein</fullName>
    </submittedName>
</protein>
<accession>A0A2I1HH94</accession>
<proteinExistence type="predicted"/>
<reference evidence="1 2" key="1">
    <citation type="submission" date="2015-10" db="EMBL/GenBank/DDBJ databases">
        <title>Genome analyses suggest a sexual origin of heterokaryosis in a supposedly ancient asexual fungus.</title>
        <authorList>
            <person name="Ropars J."/>
            <person name="Sedzielewska K."/>
            <person name="Noel J."/>
            <person name="Charron P."/>
            <person name="Farinelli L."/>
            <person name="Marton T."/>
            <person name="Kruger M."/>
            <person name="Pelin A."/>
            <person name="Brachmann A."/>
            <person name="Corradi N."/>
        </authorList>
    </citation>
    <scope>NUCLEOTIDE SEQUENCE [LARGE SCALE GENOMIC DNA]</scope>
    <source>
        <strain evidence="1 2">A4</strain>
    </source>
</reference>
<evidence type="ECO:0000313" key="1">
    <source>
        <dbReference type="EMBL" id="PKY58251.1"/>
    </source>
</evidence>